<evidence type="ECO:0000313" key="13">
    <source>
        <dbReference type="EMBL" id="WAG60227.1"/>
    </source>
</evidence>
<dbReference type="AlphaFoldDB" id="A0AA47EHE5"/>
<feature type="binding site" evidence="12">
    <location>
        <position position="38"/>
    </location>
    <ligand>
        <name>substrate</name>
    </ligand>
</feature>
<comment type="subcellular location">
    <subcellularLocation>
        <location evidence="12">Cytoplasm</location>
    </subcellularLocation>
</comment>
<dbReference type="PROSITE" id="PS00111">
    <property type="entry name" value="PGLYCERATE_KINASE"/>
    <property type="match status" value="1"/>
</dbReference>
<keyword evidence="9 12" id="KW-0418">Kinase</keyword>
<evidence type="ECO:0000256" key="5">
    <source>
        <dbReference type="ARBA" id="ARBA00013061"/>
    </source>
</evidence>
<dbReference type="GO" id="GO:0005829">
    <property type="term" value="C:cytosol"/>
    <property type="evidence" value="ECO:0007669"/>
    <property type="project" value="TreeGrafter"/>
</dbReference>
<keyword evidence="12" id="KW-0963">Cytoplasm</keyword>
<organism evidence="13 14">
    <name type="scientific">Clostridium estertheticum</name>
    <dbReference type="NCBI Taxonomy" id="238834"/>
    <lineage>
        <taxon>Bacteria</taxon>
        <taxon>Bacillati</taxon>
        <taxon>Bacillota</taxon>
        <taxon>Clostridia</taxon>
        <taxon>Eubacteriales</taxon>
        <taxon>Clostridiaceae</taxon>
        <taxon>Clostridium</taxon>
    </lineage>
</organism>
<evidence type="ECO:0000256" key="11">
    <source>
        <dbReference type="ARBA" id="ARBA00023152"/>
    </source>
</evidence>
<dbReference type="GO" id="GO:0043531">
    <property type="term" value="F:ADP binding"/>
    <property type="evidence" value="ECO:0007669"/>
    <property type="project" value="TreeGrafter"/>
</dbReference>
<dbReference type="GO" id="GO:0005524">
    <property type="term" value="F:ATP binding"/>
    <property type="evidence" value="ECO:0007669"/>
    <property type="project" value="UniProtKB-KW"/>
</dbReference>
<evidence type="ECO:0000256" key="4">
    <source>
        <dbReference type="ARBA" id="ARBA00011245"/>
    </source>
</evidence>
<dbReference type="EMBL" id="CP086239">
    <property type="protein sequence ID" value="WAG60227.1"/>
    <property type="molecule type" value="Genomic_DNA"/>
</dbReference>
<keyword evidence="8 12" id="KW-0547">Nucleotide-binding</keyword>
<accession>A0AA47EHE5</accession>
<dbReference type="RefSeq" id="WP_216120827.1">
    <property type="nucleotide sequence ID" value="NZ_CP086239.1"/>
</dbReference>
<feature type="binding site" evidence="12">
    <location>
        <position position="122"/>
    </location>
    <ligand>
        <name>substrate</name>
    </ligand>
</feature>
<evidence type="ECO:0000313" key="14">
    <source>
        <dbReference type="Proteomes" id="UP001164733"/>
    </source>
</evidence>
<dbReference type="InterPro" id="IPR001576">
    <property type="entry name" value="Phosphoglycerate_kinase"/>
</dbReference>
<dbReference type="FunFam" id="3.40.50.1260:FF:000006">
    <property type="entry name" value="Phosphoglycerate kinase"/>
    <property type="match status" value="1"/>
</dbReference>
<dbReference type="Pfam" id="PF00162">
    <property type="entry name" value="PGK"/>
    <property type="match status" value="1"/>
</dbReference>
<sequence length="398" mass="42777">MKFNKKTIEDIEVKGKKVLVRCDFNVPLKDGEITDVNRLVGAMPTIEYLIKNGARVILCSHLGKPNGEAKPELSLAPVAKRLSEMLKKEVVFAADPNVVSDKVKSVVSKMKDGDVILLENTRYRKEETKNKENFSKELASLADIFVNDAFGTAHRAHCSTVGVTEFVKTSVCGYLIQKELKFLGDAVENPVRPFVAILGGAKVSDKIAVIANLLDKVDTLIIGGGMAYTFLKAGGYSVGSSLVEEDKVEYAKDMMQKAESKGIKFLIPVDHIVADKFSADAEPVVTPDQNIKDGYMGLDIGPKTCEMYKGAISTAKTIVWNGPMGVFEFKNFAKGTIAVAEAMSKVDGTTIIGGGDSAAAVNQLGFGDKMTHISTGGGASLEFLEGKLLPGIEALTDK</sequence>
<dbReference type="GO" id="GO:0006096">
    <property type="term" value="P:glycolytic process"/>
    <property type="evidence" value="ECO:0007669"/>
    <property type="project" value="UniProtKB-UniRule"/>
</dbReference>
<evidence type="ECO:0000256" key="10">
    <source>
        <dbReference type="ARBA" id="ARBA00022840"/>
    </source>
</evidence>
<feature type="binding site" evidence="12">
    <location>
        <begin position="61"/>
        <end position="64"/>
    </location>
    <ligand>
        <name>substrate</name>
    </ligand>
</feature>
<protein>
    <recommendedName>
        <fullName evidence="6 12">Phosphoglycerate kinase</fullName>
        <ecNumber evidence="5 12">2.7.2.3</ecNumber>
    </recommendedName>
</protein>
<evidence type="ECO:0000256" key="8">
    <source>
        <dbReference type="ARBA" id="ARBA00022741"/>
    </source>
</evidence>
<evidence type="ECO:0000256" key="12">
    <source>
        <dbReference type="HAMAP-Rule" id="MF_00145"/>
    </source>
</evidence>
<feature type="binding site" evidence="12">
    <location>
        <position position="297"/>
    </location>
    <ligand>
        <name>ATP</name>
        <dbReference type="ChEBI" id="CHEBI:30616"/>
    </ligand>
</feature>
<comment type="catalytic activity">
    <reaction evidence="1 12">
        <text>(2R)-3-phosphoglycerate + ATP = (2R)-3-phospho-glyceroyl phosphate + ADP</text>
        <dbReference type="Rhea" id="RHEA:14801"/>
        <dbReference type="ChEBI" id="CHEBI:30616"/>
        <dbReference type="ChEBI" id="CHEBI:57604"/>
        <dbReference type="ChEBI" id="CHEBI:58272"/>
        <dbReference type="ChEBI" id="CHEBI:456216"/>
        <dbReference type="EC" id="2.7.2.3"/>
    </reaction>
</comment>
<feature type="binding site" evidence="12">
    <location>
        <position position="328"/>
    </location>
    <ligand>
        <name>ATP</name>
        <dbReference type="ChEBI" id="CHEBI:30616"/>
    </ligand>
</feature>
<comment type="subunit">
    <text evidence="4 12">Monomer.</text>
</comment>
<name>A0AA47EHE5_9CLOT</name>
<reference evidence="13" key="1">
    <citation type="submission" date="2021-11" db="EMBL/GenBank/DDBJ databases">
        <title>Clostridia strains as spoilage organisms.</title>
        <authorList>
            <person name="Wambui J."/>
            <person name="Stevens M.J.A."/>
            <person name="Stephan R."/>
        </authorList>
    </citation>
    <scope>NUCLEOTIDE SEQUENCE</scope>
    <source>
        <strain evidence="13">CF009</strain>
    </source>
</reference>
<dbReference type="GO" id="GO:0004618">
    <property type="term" value="F:phosphoglycerate kinase activity"/>
    <property type="evidence" value="ECO:0007669"/>
    <property type="project" value="UniProtKB-UniRule"/>
</dbReference>
<keyword evidence="7 12" id="KW-0808">Transferase</keyword>
<dbReference type="PANTHER" id="PTHR11406">
    <property type="entry name" value="PHOSPHOGLYCERATE KINASE"/>
    <property type="match status" value="1"/>
</dbReference>
<dbReference type="PANTHER" id="PTHR11406:SF23">
    <property type="entry name" value="PHOSPHOGLYCERATE KINASE 1, CHLOROPLASTIC-RELATED"/>
    <property type="match status" value="1"/>
</dbReference>
<dbReference type="HAMAP" id="MF_00145">
    <property type="entry name" value="Phosphoglyc_kinase"/>
    <property type="match status" value="1"/>
</dbReference>
<keyword evidence="11 12" id="KW-0324">Glycolysis</keyword>
<dbReference type="EC" id="2.7.2.3" evidence="5 12"/>
<feature type="binding site" evidence="12">
    <location>
        <position position="155"/>
    </location>
    <ligand>
        <name>substrate</name>
    </ligand>
</feature>
<dbReference type="FunFam" id="3.40.50.1260:FF:000003">
    <property type="entry name" value="Phosphoglycerate kinase"/>
    <property type="match status" value="1"/>
</dbReference>
<dbReference type="Proteomes" id="UP001164733">
    <property type="component" value="Chromosome"/>
</dbReference>
<gene>
    <name evidence="12" type="primary">pgk</name>
    <name evidence="13" type="ORF">LL038_22245</name>
</gene>
<evidence type="ECO:0000256" key="2">
    <source>
        <dbReference type="ARBA" id="ARBA00004838"/>
    </source>
</evidence>
<proteinExistence type="inferred from homology"/>
<comment type="similarity">
    <text evidence="3 12">Belongs to the phosphoglycerate kinase family.</text>
</comment>
<feature type="binding site" evidence="12">
    <location>
        <begin position="23"/>
        <end position="25"/>
    </location>
    <ligand>
        <name>substrate</name>
    </ligand>
</feature>
<evidence type="ECO:0000256" key="3">
    <source>
        <dbReference type="ARBA" id="ARBA00008982"/>
    </source>
</evidence>
<comment type="pathway">
    <text evidence="2 12">Carbohydrate degradation; glycolysis; pyruvate from D-glyceraldehyde 3-phosphate: step 2/5.</text>
</comment>
<evidence type="ECO:0000256" key="7">
    <source>
        <dbReference type="ARBA" id="ARBA00022679"/>
    </source>
</evidence>
<dbReference type="GO" id="GO:0006094">
    <property type="term" value="P:gluconeogenesis"/>
    <property type="evidence" value="ECO:0007669"/>
    <property type="project" value="TreeGrafter"/>
</dbReference>
<evidence type="ECO:0000256" key="6">
    <source>
        <dbReference type="ARBA" id="ARBA00016471"/>
    </source>
</evidence>
<keyword evidence="10 12" id="KW-0067">ATP-binding</keyword>
<feature type="binding site" evidence="12">
    <location>
        <begin position="354"/>
        <end position="357"/>
    </location>
    <ligand>
        <name>ATP</name>
        <dbReference type="ChEBI" id="CHEBI:30616"/>
    </ligand>
</feature>
<dbReference type="PIRSF" id="PIRSF000724">
    <property type="entry name" value="Pgk"/>
    <property type="match status" value="1"/>
</dbReference>
<evidence type="ECO:0000256" key="1">
    <source>
        <dbReference type="ARBA" id="ARBA00000642"/>
    </source>
</evidence>
<dbReference type="CDD" id="cd00318">
    <property type="entry name" value="Phosphoglycerate_kinase"/>
    <property type="match status" value="1"/>
</dbReference>
<dbReference type="InterPro" id="IPR015911">
    <property type="entry name" value="Phosphoglycerate_kinase_CS"/>
</dbReference>
<evidence type="ECO:0000256" key="9">
    <source>
        <dbReference type="ARBA" id="ARBA00022777"/>
    </source>
</evidence>
<feature type="binding site" evidence="12">
    <location>
        <position position="206"/>
    </location>
    <ligand>
        <name>ATP</name>
        <dbReference type="ChEBI" id="CHEBI:30616"/>
    </ligand>
</feature>